<sequence length="272" mass="29497">MNKKLKWGFVSLFIIGLGVGLYFLLKPKGDSPGGGPGGGNKDNAPLVVQNMFKSPGCKDYEQASKDYYTQIQKQFDANTVKDIINGRVLTKEVAQKQAAIAADAINKNCSGKVSSDYPFCCKLSQPNSDVSGSCIACNVVNNTLCDLIGKDKCLTAEKDTGIKFCKLDNNQCVYNEDPSYTMSNVGGCTKNSQTCPYKPPEPPSPSSYKWDCLHDPCYIDSIKNHSCDLIAKYQPEHCVLVSHDTGTYCATRANALTAANSVINPKCPPYAL</sequence>
<dbReference type="EMBL" id="MN740669">
    <property type="protein sequence ID" value="QHU06934.1"/>
    <property type="molecule type" value="Genomic_DNA"/>
</dbReference>
<name>A0A6C0JTC5_9ZZZZ</name>
<dbReference type="AlphaFoldDB" id="A0A6C0JTC5"/>
<feature type="transmembrane region" description="Helical" evidence="1">
    <location>
        <begin position="7"/>
        <end position="25"/>
    </location>
</feature>
<evidence type="ECO:0000256" key="1">
    <source>
        <dbReference type="SAM" id="Phobius"/>
    </source>
</evidence>
<accession>A0A6C0JTC5</accession>
<keyword evidence="1" id="KW-1133">Transmembrane helix</keyword>
<organism evidence="2">
    <name type="scientific">viral metagenome</name>
    <dbReference type="NCBI Taxonomy" id="1070528"/>
    <lineage>
        <taxon>unclassified sequences</taxon>
        <taxon>metagenomes</taxon>
        <taxon>organismal metagenomes</taxon>
    </lineage>
</organism>
<protein>
    <submittedName>
        <fullName evidence="2">Uncharacterized protein</fullName>
    </submittedName>
</protein>
<evidence type="ECO:0000313" key="2">
    <source>
        <dbReference type="EMBL" id="QHU06934.1"/>
    </source>
</evidence>
<keyword evidence="1" id="KW-0812">Transmembrane</keyword>
<reference evidence="2" key="1">
    <citation type="journal article" date="2020" name="Nature">
        <title>Giant virus diversity and host interactions through global metagenomics.</title>
        <authorList>
            <person name="Schulz F."/>
            <person name="Roux S."/>
            <person name="Paez-Espino D."/>
            <person name="Jungbluth S."/>
            <person name="Walsh D.A."/>
            <person name="Denef V.J."/>
            <person name="McMahon K.D."/>
            <person name="Konstantinidis K.T."/>
            <person name="Eloe-Fadrosh E.A."/>
            <person name="Kyrpides N.C."/>
            <person name="Woyke T."/>
        </authorList>
    </citation>
    <scope>NUCLEOTIDE SEQUENCE</scope>
    <source>
        <strain evidence="2">GVMAG-S-1038524-41</strain>
    </source>
</reference>
<proteinExistence type="predicted"/>
<keyword evidence="1" id="KW-0472">Membrane</keyword>